<keyword evidence="6" id="KW-1185">Reference proteome</keyword>
<dbReference type="PANTHER" id="PTHR11566:SF21">
    <property type="entry name" value="DYNAMIN RELATED PROTEIN 1, ISOFORM A"/>
    <property type="match status" value="1"/>
</dbReference>
<evidence type="ECO:0000259" key="3">
    <source>
        <dbReference type="PROSITE" id="PS51388"/>
    </source>
</evidence>
<dbReference type="PRINTS" id="PR00195">
    <property type="entry name" value="DYNAMIN"/>
</dbReference>
<gene>
    <name evidence="5" type="ORF">QQZ08_004923</name>
</gene>
<accession>A0ABR1I4T7</accession>
<dbReference type="PROSITE" id="PS51388">
    <property type="entry name" value="GED"/>
    <property type="match status" value="1"/>
</dbReference>
<reference evidence="5 6" key="1">
    <citation type="journal article" date="2025" name="Microbiol. Resour. Announc.">
        <title>Draft genome sequences for Neonectria magnoliae and Neonectria punicea, canker pathogens of Liriodendron tulipifera and Acer saccharum in West Virginia.</title>
        <authorList>
            <person name="Petronek H.M."/>
            <person name="Kasson M.T."/>
            <person name="Metheny A.M."/>
            <person name="Stauder C.M."/>
            <person name="Lovett B."/>
            <person name="Lynch S.C."/>
            <person name="Garnas J.R."/>
            <person name="Kasson L.R."/>
            <person name="Stajich J.E."/>
        </authorList>
    </citation>
    <scope>NUCLEOTIDE SEQUENCE [LARGE SCALE GENOMIC DNA]</scope>
    <source>
        <strain evidence="5 6">NRRL 64651</strain>
    </source>
</reference>
<dbReference type="InterPro" id="IPR027417">
    <property type="entry name" value="P-loop_NTPase"/>
</dbReference>
<evidence type="ECO:0000256" key="1">
    <source>
        <dbReference type="ARBA" id="ARBA00022741"/>
    </source>
</evidence>
<organism evidence="5 6">
    <name type="scientific">Neonectria magnoliae</name>
    <dbReference type="NCBI Taxonomy" id="2732573"/>
    <lineage>
        <taxon>Eukaryota</taxon>
        <taxon>Fungi</taxon>
        <taxon>Dikarya</taxon>
        <taxon>Ascomycota</taxon>
        <taxon>Pezizomycotina</taxon>
        <taxon>Sordariomycetes</taxon>
        <taxon>Hypocreomycetidae</taxon>
        <taxon>Hypocreales</taxon>
        <taxon>Nectriaceae</taxon>
        <taxon>Neonectria</taxon>
    </lineage>
</organism>
<dbReference type="InterPro" id="IPR045063">
    <property type="entry name" value="Dynamin_N"/>
</dbReference>
<feature type="domain" description="Dynamin-type G" evidence="4">
    <location>
        <begin position="36"/>
        <end position="316"/>
    </location>
</feature>
<keyword evidence="2" id="KW-0342">GTP-binding</keyword>
<dbReference type="Gene3D" id="3.40.50.300">
    <property type="entry name" value="P-loop containing nucleotide triphosphate hydrolases"/>
    <property type="match status" value="1"/>
</dbReference>
<evidence type="ECO:0000313" key="6">
    <source>
        <dbReference type="Proteomes" id="UP001498421"/>
    </source>
</evidence>
<dbReference type="PROSITE" id="PS51718">
    <property type="entry name" value="G_DYNAMIN_2"/>
    <property type="match status" value="1"/>
</dbReference>
<dbReference type="SMART" id="SM00053">
    <property type="entry name" value="DYNc"/>
    <property type="match status" value="1"/>
</dbReference>
<dbReference type="InterPro" id="IPR000375">
    <property type="entry name" value="Dynamin_stalk"/>
</dbReference>
<dbReference type="InterPro" id="IPR001401">
    <property type="entry name" value="Dynamin_GTPase"/>
</dbReference>
<comment type="caution">
    <text evidence="5">The sequence shown here is derived from an EMBL/GenBank/DDBJ whole genome shotgun (WGS) entry which is preliminary data.</text>
</comment>
<protein>
    <submittedName>
        <fullName evidence="5">Uncharacterized protein</fullName>
    </submittedName>
</protein>
<dbReference type="InterPro" id="IPR022812">
    <property type="entry name" value="Dynamin"/>
</dbReference>
<evidence type="ECO:0000259" key="4">
    <source>
        <dbReference type="PROSITE" id="PS51718"/>
    </source>
</evidence>
<dbReference type="Proteomes" id="UP001498421">
    <property type="component" value="Unassembled WGS sequence"/>
</dbReference>
<dbReference type="Pfam" id="PF00350">
    <property type="entry name" value="Dynamin_N"/>
    <property type="match status" value="1"/>
</dbReference>
<dbReference type="InterPro" id="IPR030381">
    <property type="entry name" value="G_DYNAMIN_dom"/>
</dbReference>
<name>A0ABR1I4T7_9HYPO</name>
<sequence length="700" mass="78611">MGRIDGSSSALQHLRSELEPIHRDFYRLDALTLRRGLRLPRVAVVGEVSSGKSSVLQAFTDIDFPVNEGRGTLFTTAVILRCTSVAKAEAKITTGDKSLASGTRIRPLERNGSDQRDLAGIIEEAKSVLRIQPTDDCCPQHGLYVKLSGPDLLPLFITDLPGICWDAKHQDDDAILCRQLAEREMQNPDVTILAVVPAQNSPNASRLLDMVKQYDPKGERTLGVITKPDLASQAEQMEFASVATNMDPAYRLDLGWHVLRNRSPSELDISSPERDYLESEFMRSSPWSISPQARGAWMLRARLCRILQDSIKRGFPELKEATENKLEALEARISRLGPSLCTVDEARGYMFKVAARFQTLAVAALRGDYSDGFFGEIRIDNEYSPSEDSRVRKLRTLIRDLNNAFAFVLVTKGSQRHIAYSGPPDEENTHISAHLHPLVDFYHQADPILTPKNELVSQVELELSANATGPRLSIETLVTNLFREQSSPWESIATTHFELAKSSVKAFVEVALAHIVGSDNKALSEILKIFVDPFFERKSVQLESKLTELLKHYNEGHLQPHETDFRRILLQGQRRIENQIDLDSRTSLMELGSWSIARSNAESAVTEMTKYYDFALQTFTENVILLGVENCLVSQVPEILTLDRVFELNDMQLELLATEPLETTRQRTALQVERSDLRAALKACQRHQNRGFSGKVSFLK</sequence>
<evidence type="ECO:0000256" key="2">
    <source>
        <dbReference type="ARBA" id="ARBA00023134"/>
    </source>
</evidence>
<keyword evidence="1" id="KW-0547">Nucleotide-binding</keyword>
<dbReference type="CDD" id="cd08771">
    <property type="entry name" value="DLP_1"/>
    <property type="match status" value="1"/>
</dbReference>
<feature type="domain" description="GED" evidence="3">
    <location>
        <begin position="601"/>
        <end position="692"/>
    </location>
</feature>
<dbReference type="EMBL" id="JAZAVK010000040">
    <property type="protein sequence ID" value="KAK7428485.1"/>
    <property type="molecule type" value="Genomic_DNA"/>
</dbReference>
<dbReference type="InterPro" id="IPR020850">
    <property type="entry name" value="GED_dom"/>
</dbReference>
<evidence type="ECO:0000313" key="5">
    <source>
        <dbReference type="EMBL" id="KAK7428485.1"/>
    </source>
</evidence>
<dbReference type="SUPFAM" id="SSF52540">
    <property type="entry name" value="P-loop containing nucleoside triphosphate hydrolases"/>
    <property type="match status" value="1"/>
</dbReference>
<dbReference type="PANTHER" id="PTHR11566">
    <property type="entry name" value="DYNAMIN"/>
    <property type="match status" value="1"/>
</dbReference>
<proteinExistence type="predicted"/>
<dbReference type="Pfam" id="PF01031">
    <property type="entry name" value="Dynamin_M"/>
    <property type="match status" value="1"/>
</dbReference>